<accession>A0A1W7CYA5</accession>
<reference evidence="1 2" key="1">
    <citation type="submission" date="2017-05" db="EMBL/GenBank/DDBJ databases">
        <title>Complete genome sequence of Streptomyces sp. SCSIO 03032 revealed the diverse biosynthetic pathways for its bioactive secondary metabolites.</title>
        <authorList>
            <person name="Ma L."/>
            <person name="Zhu Y."/>
            <person name="Zhang W."/>
            <person name="Zhang G."/>
            <person name="Tian X."/>
            <person name="Zhang S."/>
            <person name="Zhang C."/>
        </authorList>
    </citation>
    <scope>NUCLEOTIDE SEQUENCE [LARGE SCALE GENOMIC DNA]</scope>
    <source>
        <strain evidence="1 2">SCSIO 03032</strain>
    </source>
</reference>
<keyword evidence="2" id="KW-1185">Reference proteome</keyword>
<dbReference type="KEGG" id="smao:CAG99_13485"/>
<dbReference type="AlphaFoldDB" id="A0A1W7CYA5"/>
<proteinExistence type="predicted"/>
<dbReference type="RefSeq" id="WP_086159612.1">
    <property type="nucleotide sequence ID" value="NZ_CP021121.1"/>
</dbReference>
<dbReference type="EMBL" id="CP021121">
    <property type="protein sequence ID" value="ARQ69742.1"/>
    <property type="molecule type" value="Genomic_DNA"/>
</dbReference>
<dbReference type="Proteomes" id="UP000194218">
    <property type="component" value="Chromosome"/>
</dbReference>
<name>A0A1W7CYA5_9ACTN</name>
<gene>
    <name evidence="1" type="ORF">CAG99_13485</name>
</gene>
<evidence type="ECO:0000313" key="2">
    <source>
        <dbReference type="Proteomes" id="UP000194218"/>
    </source>
</evidence>
<dbReference type="OrthoDB" id="4226254at2"/>
<organism evidence="1 2">
    <name type="scientific">Streptomyces marincola</name>
    <dbReference type="NCBI Taxonomy" id="2878388"/>
    <lineage>
        <taxon>Bacteria</taxon>
        <taxon>Bacillati</taxon>
        <taxon>Actinomycetota</taxon>
        <taxon>Actinomycetes</taxon>
        <taxon>Kitasatosporales</taxon>
        <taxon>Streptomycetaceae</taxon>
        <taxon>Streptomyces</taxon>
    </lineage>
</organism>
<protein>
    <submittedName>
        <fullName evidence="1">Uncharacterized protein</fullName>
    </submittedName>
</protein>
<evidence type="ECO:0000313" key="1">
    <source>
        <dbReference type="EMBL" id="ARQ69742.1"/>
    </source>
</evidence>
<sequence length="154" mass="17547">MKPRAARVLAAALRAWTTHPAPRETAARLDIRQPEDWSHTASITLDADRTDRLIGLIRRDVAAQLPRHCTPKQTAQAIGHHLAHRLAAGHRTVRHSDLLDIALRTGQTTHWLAHHLVTLLDSGRLRETWWRPYTYRITTPPTWAIRPGITARTR</sequence>